<evidence type="ECO:0000256" key="4">
    <source>
        <dbReference type="ARBA" id="ARBA00022801"/>
    </source>
</evidence>
<dbReference type="GO" id="GO:0016787">
    <property type="term" value="F:hydrolase activity"/>
    <property type="evidence" value="ECO:0007669"/>
    <property type="project" value="UniProtKB-KW"/>
</dbReference>
<dbReference type="Pfam" id="PF00850">
    <property type="entry name" value="Hist_deacetyl"/>
    <property type="match status" value="1"/>
</dbReference>
<dbReference type="SUPFAM" id="SSF52768">
    <property type="entry name" value="Arginase/deacetylase"/>
    <property type="match status" value="1"/>
</dbReference>
<name>A0A0R3MY15_9BRAD</name>
<keyword evidence="8" id="KW-1185">Reference proteome</keyword>
<evidence type="ECO:0000256" key="2">
    <source>
        <dbReference type="ARBA" id="ARBA00005947"/>
    </source>
</evidence>
<comment type="caution">
    <text evidence="7">The sequence shown here is derived from an EMBL/GenBank/DDBJ whole genome shotgun (WGS) entry which is preliminary data.</text>
</comment>
<dbReference type="EMBL" id="LLYA01000162">
    <property type="protein sequence ID" value="KRR22691.1"/>
    <property type="molecule type" value="Genomic_DNA"/>
</dbReference>
<dbReference type="InterPro" id="IPR023696">
    <property type="entry name" value="Ureohydrolase_dom_sf"/>
</dbReference>
<gene>
    <name evidence="7" type="ORF">CQ13_28290</name>
</gene>
<dbReference type="AlphaFoldDB" id="A0A0R3MY15"/>
<proteinExistence type="inferred from homology"/>
<evidence type="ECO:0000313" key="8">
    <source>
        <dbReference type="Proteomes" id="UP000052023"/>
    </source>
</evidence>
<dbReference type="PANTHER" id="PTHR10625:SF17">
    <property type="entry name" value="HISTONE DEACETYLASE 8"/>
    <property type="match status" value="1"/>
</dbReference>
<feature type="domain" description="Histone deacetylase" evidence="6">
    <location>
        <begin position="27"/>
        <end position="342"/>
    </location>
</feature>
<evidence type="ECO:0000256" key="3">
    <source>
        <dbReference type="ARBA" id="ARBA00022723"/>
    </source>
</evidence>
<dbReference type="GO" id="GO:0004407">
    <property type="term" value="F:histone deacetylase activity"/>
    <property type="evidence" value="ECO:0007669"/>
    <property type="project" value="TreeGrafter"/>
</dbReference>
<reference evidence="7 8" key="1">
    <citation type="submission" date="2014-03" db="EMBL/GenBank/DDBJ databases">
        <title>Bradyrhizobium valentinum sp. nov., isolated from effective nodules of Lupinus mariae-josephae, a lupine endemic of basic-lime soils in Eastern Spain.</title>
        <authorList>
            <person name="Duran D."/>
            <person name="Rey L."/>
            <person name="Navarro A."/>
            <person name="Busquets A."/>
            <person name="Imperial J."/>
            <person name="Ruiz-Argueso T."/>
        </authorList>
    </citation>
    <scope>NUCLEOTIDE SEQUENCE [LARGE SCALE GENOMIC DNA]</scope>
    <source>
        <strain evidence="7 8">Ro19</strain>
    </source>
</reference>
<dbReference type="Proteomes" id="UP000052023">
    <property type="component" value="Unassembled WGS sequence"/>
</dbReference>
<protein>
    <submittedName>
        <fullName evidence="7">Acetylpolyamine aminohydrolase</fullName>
    </submittedName>
</protein>
<dbReference type="PRINTS" id="PR01270">
    <property type="entry name" value="HDASUPER"/>
</dbReference>
<evidence type="ECO:0000259" key="6">
    <source>
        <dbReference type="Pfam" id="PF00850"/>
    </source>
</evidence>
<dbReference type="GO" id="GO:0046872">
    <property type="term" value="F:metal ion binding"/>
    <property type="evidence" value="ECO:0007669"/>
    <property type="project" value="UniProtKB-KW"/>
</dbReference>
<sequence length="352" mass="37831">MDVYYSKRQLEHRPQQIMLLGKLTPPVENPDRMEVLARRLKEAGLTETAPADHGRDAIDAVHSADYVDFLASSYERWAANPKAGPEVLPNTHPYRGRGSALGSSTKPPCSVVNAQAGWYIGDLNCAIGAGTWSAVYESAQAALSAAHAVIDGRPSAFALCRPPGHHAFADRASGFCFLNNAAIAADLIAKRAGKVAILDFDTHHGDGTQAIFYDRKDVLFASVHTDPTTYYPYFSGYADERGEGEGFGANINVPLAPGSGDEAFLEACRTLVKAVRSHETEVLVVSAGWDAHRDDPLSLLDVSTDAFARTGELLADLQLPTLIVQEGGYSLEASENAAAAFIGAFCSRHKWI</sequence>
<comment type="similarity">
    <text evidence="2">Belongs to the histone deacetylase family.</text>
</comment>
<dbReference type="InterPro" id="IPR023801">
    <property type="entry name" value="His_deacetylse_dom"/>
</dbReference>
<dbReference type="InterPro" id="IPR037138">
    <property type="entry name" value="His_deacetylse_dom_sf"/>
</dbReference>
<dbReference type="InterPro" id="IPR000286">
    <property type="entry name" value="HDACs"/>
</dbReference>
<dbReference type="PANTHER" id="PTHR10625">
    <property type="entry name" value="HISTONE DEACETYLASE HDAC1-RELATED"/>
    <property type="match status" value="1"/>
</dbReference>
<evidence type="ECO:0000313" key="7">
    <source>
        <dbReference type="EMBL" id="KRR22691.1"/>
    </source>
</evidence>
<keyword evidence="4 7" id="KW-0378">Hydrolase</keyword>
<evidence type="ECO:0000256" key="1">
    <source>
        <dbReference type="ARBA" id="ARBA00001947"/>
    </source>
</evidence>
<comment type="cofactor">
    <cofactor evidence="1">
        <name>Zn(2+)</name>
        <dbReference type="ChEBI" id="CHEBI:29105"/>
    </cofactor>
</comment>
<dbReference type="Gene3D" id="3.40.800.20">
    <property type="entry name" value="Histone deacetylase domain"/>
    <property type="match status" value="1"/>
</dbReference>
<dbReference type="GO" id="GO:0040029">
    <property type="term" value="P:epigenetic regulation of gene expression"/>
    <property type="evidence" value="ECO:0007669"/>
    <property type="project" value="TreeGrafter"/>
</dbReference>
<keyword evidence="5" id="KW-0862">Zinc</keyword>
<evidence type="ECO:0000256" key="5">
    <source>
        <dbReference type="ARBA" id="ARBA00022833"/>
    </source>
</evidence>
<keyword evidence="3" id="KW-0479">Metal-binding</keyword>
<dbReference type="OrthoDB" id="9808367at2"/>
<accession>A0A0R3MY15</accession>
<organism evidence="7 8">
    <name type="scientific">Bradyrhizobium retamae</name>
    <dbReference type="NCBI Taxonomy" id="1300035"/>
    <lineage>
        <taxon>Bacteria</taxon>
        <taxon>Pseudomonadati</taxon>
        <taxon>Pseudomonadota</taxon>
        <taxon>Alphaproteobacteria</taxon>
        <taxon>Hyphomicrobiales</taxon>
        <taxon>Nitrobacteraceae</taxon>
        <taxon>Bradyrhizobium</taxon>
    </lineage>
</organism>
<dbReference type="CDD" id="cd10001">
    <property type="entry name" value="HDAC_classII_APAH"/>
    <property type="match status" value="1"/>
</dbReference>